<protein>
    <submittedName>
        <fullName evidence="2">Extracellular solute-binding protein</fullName>
    </submittedName>
</protein>
<evidence type="ECO:0000313" key="2">
    <source>
        <dbReference type="EMBL" id="MBD3940630.1"/>
    </source>
</evidence>
<dbReference type="InterPro" id="IPR050490">
    <property type="entry name" value="Bact_solute-bd_prot1"/>
</dbReference>
<dbReference type="Gene3D" id="3.40.190.10">
    <property type="entry name" value="Periplasmic binding protein-like II"/>
    <property type="match status" value="2"/>
</dbReference>
<dbReference type="EMBL" id="JACXZS010000001">
    <property type="protein sequence ID" value="MBD3940630.1"/>
    <property type="molecule type" value="Genomic_DNA"/>
</dbReference>
<dbReference type="Proteomes" id="UP000598426">
    <property type="component" value="Unassembled WGS sequence"/>
</dbReference>
<evidence type="ECO:0000256" key="1">
    <source>
        <dbReference type="SAM" id="SignalP"/>
    </source>
</evidence>
<dbReference type="PROSITE" id="PS51257">
    <property type="entry name" value="PROKAR_LIPOPROTEIN"/>
    <property type="match status" value="1"/>
</dbReference>
<reference evidence="2 3" key="1">
    <citation type="submission" date="2020-09" db="EMBL/GenBank/DDBJ databases">
        <title>Isolation and identification of active actinomycetes.</title>
        <authorList>
            <person name="Li X."/>
        </authorList>
    </citation>
    <scope>NUCLEOTIDE SEQUENCE [LARGE SCALE GENOMIC DNA]</scope>
    <source>
        <strain evidence="2 3">NEAU-LLC</strain>
    </source>
</reference>
<feature type="chain" id="PRO_5047288378" evidence="1">
    <location>
        <begin position="34"/>
        <end position="440"/>
    </location>
</feature>
<dbReference type="InterPro" id="IPR006059">
    <property type="entry name" value="SBP"/>
</dbReference>
<feature type="signal peptide" evidence="1">
    <location>
        <begin position="1"/>
        <end position="33"/>
    </location>
</feature>
<dbReference type="PANTHER" id="PTHR43649:SF11">
    <property type="entry name" value="ABC TRANSPORTER SUBSTRATE-BINDING PROTEIN YESO-RELATED"/>
    <property type="match status" value="1"/>
</dbReference>
<dbReference type="Pfam" id="PF01547">
    <property type="entry name" value="SBP_bac_1"/>
    <property type="match status" value="1"/>
</dbReference>
<keyword evidence="1" id="KW-0732">Signal</keyword>
<gene>
    <name evidence="2" type="ORF">IF188_02825</name>
</gene>
<dbReference type="SUPFAM" id="SSF53850">
    <property type="entry name" value="Periplasmic binding protein-like II"/>
    <property type="match status" value="1"/>
</dbReference>
<keyword evidence="3" id="KW-1185">Reference proteome</keyword>
<sequence>MTRNARPIATRVAMGATLAATLALVGCSGTGTGAEATPTGGFDPDEKVELHIAWWGNDERAAIMAEAIDMFEEEYPNITVVEEPVGAPDDLFNRLATDFASGTAPDVFALGGAKPQEYGDAGALLDLSTVSEQLPTDAYPDFTLTNATVDDTLYGLPTGGNAIGLLVNKAVFEKAGVDLPDGTWTWDDFIDAANEITANAGDGVVGLDLRIQDILGTYVAQYVDTGIYDWDGDLAVDADTIQDWYEMEQQLVADGGLPDPSVIVEHWNVTPDQTLFGTGKAGMSFAYSNQIGSYGGGAGGDVEIVAPPTSTKSSGVAVLPSQFWSIAASTKHPEASALLVDWLLNQPEPAKVILANRGLPFNPETLAVVKPLLAPADTQAAEYLESVLDVGVVAPPQPAGGSILNELSQRIESDILFGNTSAADGAQQWVDELTASLAND</sequence>
<comment type="caution">
    <text evidence="2">The sequence shown here is derived from an EMBL/GenBank/DDBJ whole genome shotgun (WGS) entry which is preliminary data.</text>
</comment>
<dbReference type="RefSeq" id="WP_191170231.1">
    <property type="nucleotide sequence ID" value="NZ_JACXZS010000001.1"/>
</dbReference>
<evidence type="ECO:0000313" key="3">
    <source>
        <dbReference type="Proteomes" id="UP000598426"/>
    </source>
</evidence>
<accession>A0ABR8NIY4</accession>
<dbReference type="PANTHER" id="PTHR43649">
    <property type="entry name" value="ARABINOSE-BINDING PROTEIN-RELATED"/>
    <property type="match status" value="1"/>
</dbReference>
<name>A0ABR8NIY4_9MICO</name>
<organism evidence="2 3">
    <name type="scientific">Microbacterium helvum</name>
    <dbReference type="NCBI Taxonomy" id="2773713"/>
    <lineage>
        <taxon>Bacteria</taxon>
        <taxon>Bacillati</taxon>
        <taxon>Actinomycetota</taxon>
        <taxon>Actinomycetes</taxon>
        <taxon>Micrococcales</taxon>
        <taxon>Microbacteriaceae</taxon>
        <taxon>Microbacterium</taxon>
    </lineage>
</organism>
<proteinExistence type="predicted"/>